<dbReference type="AlphaFoldDB" id="A0A9I9E8B9"/>
<dbReference type="Gramene" id="MELO3C030187.2.1">
    <property type="protein sequence ID" value="MELO3C030187.2.1"/>
    <property type="gene ID" value="MELO3C030187.2"/>
</dbReference>
<reference evidence="1" key="1">
    <citation type="submission" date="2023-03" db="UniProtKB">
        <authorList>
            <consortium name="EnsemblPlants"/>
        </authorList>
    </citation>
    <scope>IDENTIFICATION</scope>
</reference>
<evidence type="ECO:0000313" key="1">
    <source>
        <dbReference type="EnsemblPlants" id="MELO3C030187.2.1"/>
    </source>
</evidence>
<dbReference type="EnsemblPlants" id="MELO3C030187.2.1">
    <property type="protein sequence ID" value="MELO3C030187.2.1"/>
    <property type="gene ID" value="MELO3C030187.2"/>
</dbReference>
<accession>A0A9I9E8B9</accession>
<proteinExistence type="predicted"/>
<organism evidence="1">
    <name type="scientific">Cucumis melo</name>
    <name type="common">Muskmelon</name>
    <dbReference type="NCBI Taxonomy" id="3656"/>
    <lineage>
        <taxon>Eukaryota</taxon>
        <taxon>Viridiplantae</taxon>
        <taxon>Streptophyta</taxon>
        <taxon>Embryophyta</taxon>
        <taxon>Tracheophyta</taxon>
        <taxon>Spermatophyta</taxon>
        <taxon>Magnoliopsida</taxon>
        <taxon>eudicotyledons</taxon>
        <taxon>Gunneridae</taxon>
        <taxon>Pentapetalae</taxon>
        <taxon>rosids</taxon>
        <taxon>fabids</taxon>
        <taxon>Cucurbitales</taxon>
        <taxon>Cucurbitaceae</taxon>
        <taxon>Benincaseae</taxon>
        <taxon>Cucumis</taxon>
    </lineage>
</organism>
<protein>
    <submittedName>
        <fullName evidence="1">Uncharacterized protein</fullName>
    </submittedName>
</protein>
<name>A0A9I9E8B9_CUCME</name>
<sequence>MSLLIKFLDIVIFRNFHQNIENLKLGDSSAFIGKIHFHLLKSSHLITPMNHSTEVVVIGTRRWLHLLRISWRRFVINSGGDEVRRFALKEAKQSKDGGTRKLNPSNLKLRFKVMLSLISNLNWKAKEETMSVVQHLHGVEHDEEFVLKRCWLACYWGLAAKYESCFMYYCRMYI</sequence>